<comment type="caution">
    <text evidence="8">The sequence shown here is derived from an EMBL/GenBank/DDBJ whole genome shotgun (WGS) entry which is preliminary data.</text>
</comment>
<keyword evidence="9" id="KW-1185">Reference proteome</keyword>
<organism evidence="8 9">
    <name type="scientific">Rhizobium lentis</name>
    <dbReference type="NCBI Taxonomy" id="1138194"/>
    <lineage>
        <taxon>Bacteria</taxon>
        <taxon>Pseudomonadati</taxon>
        <taxon>Pseudomonadota</taxon>
        <taxon>Alphaproteobacteria</taxon>
        <taxon>Hyphomicrobiales</taxon>
        <taxon>Rhizobiaceae</taxon>
        <taxon>Rhizobium/Agrobacterium group</taxon>
        <taxon>Rhizobium</taxon>
    </lineage>
</organism>
<dbReference type="PROSITE" id="PS50850">
    <property type="entry name" value="MFS"/>
    <property type="match status" value="1"/>
</dbReference>
<evidence type="ECO:0000256" key="4">
    <source>
        <dbReference type="ARBA" id="ARBA00022989"/>
    </source>
</evidence>
<keyword evidence="3 6" id="KW-0812">Transmembrane</keyword>
<evidence type="ECO:0000256" key="1">
    <source>
        <dbReference type="ARBA" id="ARBA00004651"/>
    </source>
</evidence>
<evidence type="ECO:0000256" key="6">
    <source>
        <dbReference type="SAM" id="Phobius"/>
    </source>
</evidence>
<feature type="domain" description="Major facilitator superfamily (MFS) profile" evidence="7">
    <location>
        <begin position="29"/>
        <end position="402"/>
    </location>
</feature>
<feature type="transmembrane region" description="Helical" evidence="6">
    <location>
        <begin position="291"/>
        <end position="309"/>
    </location>
</feature>
<dbReference type="Proteomes" id="UP000770629">
    <property type="component" value="Unassembled WGS sequence"/>
</dbReference>
<feature type="transmembrane region" description="Helical" evidence="6">
    <location>
        <begin position="348"/>
        <end position="367"/>
    </location>
</feature>
<dbReference type="Pfam" id="PF07690">
    <property type="entry name" value="MFS_1"/>
    <property type="match status" value="1"/>
</dbReference>
<feature type="transmembrane region" description="Helical" evidence="6">
    <location>
        <begin position="224"/>
        <end position="247"/>
    </location>
</feature>
<dbReference type="PANTHER" id="PTHR43124">
    <property type="entry name" value="PURINE EFFLUX PUMP PBUE"/>
    <property type="match status" value="1"/>
</dbReference>
<dbReference type="InterPro" id="IPR036259">
    <property type="entry name" value="MFS_trans_sf"/>
</dbReference>
<feature type="transmembrane region" description="Helical" evidence="6">
    <location>
        <begin position="184"/>
        <end position="203"/>
    </location>
</feature>
<evidence type="ECO:0000256" key="3">
    <source>
        <dbReference type="ARBA" id="ARBA00022692"/>
    </source>
</evidence>
<accession>A0ABS7I977</accession>
<feature type="transmembrane region" description="Helical" evidence="6">
    <location>
        <begin position="125"/>
        <end position="146"/>
    </location>
</feature>
<dbReference type="EMBL" id="JABDYF010000001">
    <property type="protein sequence ID" value="MBX5088373.1"/>
    <property type="molecule type" value="Genomic_DNA"/>
</dbReference>
<evidence type="ECO:0000256" key="5">
    <source>
        <dbReference type="ARBA" id="ARBA00023136"/>
    </source>
</evidence>
<evidence type="ECO:0000313" key="9">
    <source>
        <dbReference type="Proteomes" id="UP000770629"/>
    </source>
</evidence>
<evidence type="ECO:0000313" key="8">
    <source>
        <dbReference type="EMBL" id="MBX5088373.1"/>
    </source>
</evidence>
<keyword evidence="2" id="KW-1003">Cell membrane</keyword>
<dbReference type="InterPro" id="IPR011701">
    <property type="entry name" value="MFS"/>
</dbReference>
<feature type="transmembrane region" description="Helical" evidence="6">
    <location>
        <begin position="95"/>
        <end position="113"/>
    </location>
</feature>
<feature type="transmembrane region" description="Helical" evidence="6">
    <location>
        <begin position="153"/>
        <end position="172"/>
    </location>
</feature>
<dbReference type="CDD" id="cd17324">
    <property type="entry name" value="MFS_NepI_like"/>
    <property type="match status" value="1"/>
</dbReference>
<dbReference type="InterPro" id="IPR050189">
    <property type="entry name" value="MFS_Efflux_Transporters"/>
</dbReference>
<gene>
    <name evidence="8" type="ORF">HJB60_04175</name>
</gene>
<keyword evidence="4 6" id="KW-1133">Transmembrane helix</keyword>
<feature type="transmembrane region" description="Helical" evidence="6">
    <location>
        <begin position="30"/>
        <end position="54"/>
    </location>
</feature>
<dbReference type="Gene3D" id="1.20.1250.20">
    <property type="entry name" value="MFS general substrate transporter like domains"/>
    <property type="match status" value="2"/>
</dbReference>
<feature type="transmembrane region" description="Helical" evidence="6">
    <location>
        <begin position="315"/>
        <end position="336"/>
    </location>
</feature>
<feature type="transmembrane region" description="Helical" evidence="6">
    <location>
        <begin position="69"/>
        <end position="88"/>
    </location>
</feature>
<dbReference type="InterPro" id="IPR020846">
    <property type="entry name" value="MFS_dom"/>
</dbReference>
<keyword evidence="5 6" id="KW-0472">Membrane</keyword>
<name>A0ABS7I977_9HYPH</name>
<dbReference type="SUPFAM" id="SSF103473">
    <property type="entry name" value="MFS general substrate transporter"/>
    <property type="match status" value="1"/>
</dbReference>
<evidence type="ECO:0000256" key="2">
    <source>
        <dbReference type="ARBA" id="ARBA00022475"/>
    </source>
</evidence>
<evidence type="ECO:0000259" key="7">
    <source>
        <dbReference type="PROSITE" id="PS50850"/>
    </source>
</evidence>
<proteinExistence type="predicted"/>
<feature type="transmembrane region" description="Helical" evidence="6">
    <location>
        <begin position="259"/>
        <end position="279"/>
    </location>
</feature>
<feature type="transmembrane region" description="Helical" evidence="6">
    <location>
        <begin position="373"/>
        <end position="398"/>
    </location>
</feature>
<dbReference type="PANTHER" id="PTHR43124:SF3">
    <property type="entry name" value="CHLORAMPHENICOL EFFLUX PUMP RV0191"/>
    <property type="match status" value="1"/>
</dbReference>
<comment type="subcellular location">
    <subcellularLocation>
        <location evidence="1">Cell membrane</location>
        <topology evidence="1">Multi-pass membrane protein</topology>
    </subcellularLocation>
</comment>
<reference evidence="8 9" key="1">
    <citation type="submission" date="2020-04" db="EMBL/GenBank/DDBJ databases">
        <title>Global-level population genomics: horizontal gene transfer, symbiosis and evolution in Rhizobia.</title>
        <authorList>
            <person name="Gai Y."/>
        </authorList>
    </citation>
    <scope>NUCLEOTIDE SEQUENCE [LARGE SCALE GENOMIC DNA]</scope>
    <source>
        <strain evidence="8 9">BLR33</strain>
    </source>
</reference>
<sequence>MLNKAFEAQCQAVDVHCTDPLQRLRSGLTLFSLALGSFCIGTSEFASMGILQLFSASLGIDIPTATNAITAYAFGVVIGAPVVTIAAARLNRRTLLLLLMGLFVLGNLLSSFADNLGMFALARFISGMPQGAYFGAGAVVATYIVGPGHGGKAFALVMGGLTVATIFGSPLATFLGQNLGWRNTYLAVAGLGLLSGMALWLWVPRTRELDGGPVTQELASLRRPAIWLMMLVAALGVASIFAVYTFIGPFVTDVASIRAEWIPVALALFGLGMTAGNTVGGRIADLHPSRGIILGFGSAVMVMAIVATFGSNVLVLMLGLFGIGATMMIAIPAIQVRLTSIAPGAPTLMGALNLASLNVANAIGAWAGGSAIAYGFGLLSAVWAGLCLTFLGLTLFLVMNSSGRFRPAGLRSA</sequence>
<dbReference type="RefSeq" id="WP_221118533.1">
    <property type="nucleotide sequence ID" value="NZ_JABDYF010000001.1"/>
</dbReference>
<protein>
    <submittedName>
        <fullName evidence="8">MFS transporter</fullName>
    </submittedName>
</protein>